<feature type="transmembrane region" description="Helical" evidence="1">
    <location>
        <begin position="232"/>
        <end position="265"/>
    </location>
</feature>
<dbReference type="EMBL" id="BAABRR010000008">
    <property type="protein sequence ID" value="GAA5519307.1"/>
    <property type="molecule type" value="Genomic_DNA"/>
</dbReference>
<comment type="caution">
    <text evidence="3">The sequence shown here is derived from an EMBL/GenBank/DDBJ whole genome shotgun (WGS) entry which is preliminary data.</text>
</comment>
<dbReference type="RefSeq" id="WP_345379663.1">
    <property type="nucleotide sequence ID" value="NZ_BAABRR010000008.1"/>
</dbReference>
<keyword evidence="1" id="KW-0472">Membrane</keyword>
<name>A0ABP9WHL9_9MICO</name>
<sequence length="466" mass="50436">MTVTTQRRALLPSEWIGMAEHWAASFRDTWRARTGVLALYLAVAAAIVIPVVLGPGSAMSRIDEPTHADYAWKAAHLEVPFAGSVIAPEIRDIWACVGQERYVLPACGEDAQAWQFPYSGQQYNFSHPPLYYVSVGVPARTMDAAIDGIDFVTAARLFGVLWLAAGMYMTFIALRRWRIDPAAAIIAPLLLPAFPRVLHAVTTVNPDTAAIVIGASAIWLAARVFVDDDADWRVAAALAGVAGMTKTIGAIPFIALGALLTYRVVRGWRRAHPRGKDVALVGAMAAAILVPYALWQAWQGGRGDPNWQNPLVGLNTRDVLGLPGSEWLETAFSGLNLVSDYYLQEPLDVALMVSWTRLLNLLLIGAVFAVIVACAKEPARRSLGWMLLAGAVLYPTIVQAQAYLNTAVPQYFLQVTGRYGLALIPGAVACIVIAAQKAGYRRLVYLLSLAGLVVLGIVIVNGWRVI</sequence>
<protein>
    <recommendedName>
        <fullName evidence="2">Glycosyltransferase RgtA/B/C/D-like domain-containing protein</fullName>
    </recommendedName>
</protein>
<keyword evidence="4" id="KW-1185">Reference proteome</keyword>
<feature type="transmembrane region" description="Helical" evidence="1">
    <location>
        <begin position="208"/>
        <end position="226"/>
    </location>
</feature>
<evidence type="ECO:0000313" key="4">
    <source>
        <dbReference type="Proteomes" id="UP001426770"/>
    </source>
</evidence>
<dbReference type="InterPro" id="IPR038731">
    <property type="entry name" value="RgtA/B/C-like"/>
</dbReference>
<feature type="transmembrane region" description="Helical" evidence="1">
    <location>
        <begin position="385"/>
        <end position="404"/>
    </location>
</feature>
<dbReference type="Proteomes" id="UP001426770">
    <property type="component" value="Unassembled WGS sequence"/>
</dbReference>
<gene>
    <name evidence="3" type="ORF">Lsed01_01747</name>
</gene>
<feature type="transmembrane region" description="Helical" evidence="1">
    <location>
        <begin position="157"/>
        <end position="177"/>
    </location>
</feature>
<reference evidence="3 4" key="1">
    <citation type="submission" date="2024-02" db="EMBL/GenBank/DDBJ databases">
        <title>Lysinimicrobium sediminis NBRC 112286.</title>
        <authorList>
            <person name="Ichikawa N."/>
            <person name="Katano-Makiyama Y."/>
            <person name="Hidaka K."/>
        </authorList>
    </citation>
    <scope>NUCLEOTIDE SEQUENCE [LARGE SCALE GENOMIC DNA]</scope>
    <source>
        <strain evidence="3 4">NBRC 112286</strain>
    </source>
</reference>
<feature type="domain" description="Glycosyltransferase RgtA/B/C/D-like" evidence="2">
    <location>
        <begin position="153"/>
        <end position="295"/>
    </location>
</feature>
<feature type="transmembrane region" description="Helical" evidence="1">
    <location>
        <begin position="349"/>
        <end position="373"/>
    </location>
</feature>
<dbReference type="Pfam" id="PF13231">
    <property type="entry name" value="PMT_2"/>
    <property type="match status" value="1"/>
</dbReference>
<evidence type="ECO:0000313" key="3">
    <source>
        <dbReference type="EMBL" id="GAA5519307.1"/>
    </source>
</evidence>
<evidence type="ECO:0000256" key="1">
    <source>
        <dbReference type="SAM" id="Phobius"/>
    </source>
</evidence>
<keyword evidence="1" id="KW-1133">Transmembrane helix</keyword>
<proteinExistence type="predicted"/>
<feature type="transmembrane region" description="Helical" evidence="1">
    <location>
        <begin position="35"/>
        <end position="53"/>
    </location>
</feature>
<accession>A0ABP9WHL9</accession>
<feature type="transmembrane region" description="Helical" evidence="1">
    <location>
        <begin position="277"/>
        <end position="298"/>
    </location>
</feature>
<evidence type="ECO:0000259" key="2">
    <source>
        <dbReference type="Pfam" id="PF13231"/>
    </source>
</evidence>
<feature type="transmembrane region" description="Helical" evidence="1">
    <location>
        <begin position="416"/>
        <end position="436"/>
    </location>
</feature>
<organism evidence="3 4">
    <name type="scientific">Demequina sediminis</name>
    <dbReference type="NCBI Taxonomy" id="1930058"/>
    <lineage>
        <taxon>Bacteria</taxon>
        <taxon>Bacillati</taxon>
        <taxon>Actinomycetota</taxon>
        <taxon>Actinomycetes</taxon>
        <taxon>Micrococcales</taxon>
        <taxon>Demequinaceae</taxon>
        <taxon>Demequina</taxon>
    </lineage>
</organism>
<keyword evidence="1" id="KW-0812">Transmembrane</keyword>
<feature type="transmembrane region" description="Helical" evidence="1">
    <location>
        <begin position="443"/>
        <end position="463"/>
    </location>
</feature>